<gene>
    <name evidence="3" type="ORF">GGR93_004006</name>
</gene>
<evidence type="ECO:0000259" key="2">
    <source>
        <dbReference type="Pfam" id="PF11800"/>
    </source>
</evidence>
<evidence type="ECO:0000313" key="3">
    <source>
        <dbReference type="EMBL" id="MBB4176198.1"/>
    </source>
</evidence>
<organism evidence="3 4">
    <name type="scientific">Sulfitobacter noctilucicola</name>
    <dbReference type="NCBI Taxonomy" id="1342301"/>
    <lineage>
        <taxon>Bacteria</taxon>
        <taxon>Pseudomonadati</taxon>
        <taxon>Pseudomonadota</taxon>
        <taxon>Alphaproteobacteria</taxon>
        <taxon>Rhodobacterales</taxon>
        <taxon>Roseobacteraceae</taxon>
        <taxon>Sulfitobacter</taxon>
    </lineage>
</organism>
<dbReference type="Pfam" id="PF11800">
    <property type="entry name" value="RP-C_C"/>
    <property type="match status" value="1"/>
</dbReference>
<dbReference type="Proteomes" id="UP000565745">
    <property type="component" value="Unassembled WGS sequence"/>
</dbReference>
<dbReference type="NCBIfam" id="NF040974">
    <property type="entry name" value="RepABC_RepC"/>
    <property type="match status" value="1"/>
</dbReference>
<dbReference type="AlphaFoldDB" id="A0A7W6Q5Y2"/>
<feature type="domain" description="Plasmid replication protein C N-terminal" evidence="1">
    <location>
        <begin position="1"/>
        <end position="85"/>
    </location>
</feature>
<name>A0A7W6Q5Y2_9RHOB</name>
<proteinExistence type="predicted"/>
<comment type="caution">
    <text evidence="3">The sequence shown here is derived from an EMBL/GenBank/DDBJ whole genome shotgun (WGS) entry which is preliminary data.</text>
</comment>
<accession>A0A7W6Q5Y2</accession>
<dbReference type="EMBL" id="JACIFU010000009">
    <property type="protein sequence ID" value="MBB4176198.1"/>
    <property type="molecule type" value="Genomic_DNA"/>
</dbReference>
<evidence type="ECO:0000259" key="1">
    <source>
        <dbReference type="Pfam" id="PF03428"/>
    </source>
</evidence>
<sequence>MPESTLRRHLAKLVRSGIVSRHDSPNRKRYAKRMGQHVAIAFGFDLTPLRNLYTELTGRAHRIAAQNEALAVLRQEVLVLRNRVLEVNGPDPLIDEAAKVLRRKADKNDLMALREKLNQVVDNVDVPEVVAPEMSTSCAQNERHIQNSIKPFFDSEVRQQGLARKSIEPGREEISLKEVTSTCQSAQLYFPEPVKGWRDVIELSEKIGPMLGIDNQVLHQARQCMGMERAGVVVLCILERVGKIRSPGAYLRQLCKLAEHGKFSIAPMLKAVSREVIVS</sequence>
<protein>
    <submittedName>
        <fullName evidence="3">Replication initiation protein RepC</fullName>
    </submittedName>
</protein>
<evidence type="ECO:0000313" key="4">
    <source>
        <dbReference type="Proteomes" id="UP000565745"/>
    </source>
</evidence>
<keyword evidence="4" id="KW-1185">Reference proteome</keyword>
<dbReference type="InterPro" id="IPR005090">
    <property type="entry name" value="RepC_N"/>
</dbReference>
<dbReference type="InterPro" id="IPR047611">
    <property type="entry name" value="RepABC_RepC"/>
</dbReference>
<dbReference type="Pfam" id="PF03428">
    <property type="entry name" value="RP-C"/>
    <property type="match status" value="1"/>
</dbReference>
<feature type="domain" description="Plasmid replication protein C C-terminal" evidence="2">
    <location>
        <begin position="176"/>
        <end position="273"/>
    </location>
</feature>
<reference evidence="3 4" key="1">
    <citation type="submission" date="2020-08" db="EMBL/GenBank/DDBJ databases">
        <title>Genomic Encyclopedia of Type Strains, Phase IV (KMG-IV): sequencing the most valuable type-strain genomes for metagenomic binning, comparative biology and taxonomic classification.</title>
        <authorList>
            <person name="Goeker M."/>
        </authorList>
    </citation>
    <scope>NUCLEOTIDE SEQUENCE [LARGE SCALE GENOMIC DNA]</scope>
    <source>
        <strain evidence="3 4">DSM 101015</strain>
    </source>
</reference>
<dbReference type="InterPro" id="IPR021760">
    <property type="entry name" value="RepC_C"/>
</dbReference>